<name>A0A1K2C5S6_STRAR</name>
<dbReference type="InterPro" id="IPR023010">
    <property type="entry name" value="GcvPA"/>
</dbReference>
<feature type="domain" description="Glycine cleavage system P-protein N-terminal" evidence="2">
    <location>
        <begin position="64"/>
        <end position="498"/>
    </location>
</feature>
<dbReference type="PANTHER" id="PTHR42806:SF1">
    <property type="entry name" value="GLYCINE DEHYDROGENASE (DECARBOXYLATING)"/>
    <property type="match status" value="1"/>
</dbReference>
<evidence type="ECO:0000256" key="1">
    <source>
        <dbReference type="ARBA" id="ARBA00023002"/>
    </source>
</evidence>
<dbReference type="EMBL" id="FPJO01000010">
    <property type="protein sequence ID" value="SFY06211.1"/>
    <property type="molecule type" value="Genomic_DNA"/>
</dbReference>
<dbReference type="GO" id="GO:0009116">
    <property type="term" value="P:nucleoside metabolic process"/>
    <property type="evidence" value="ECO:0007669"/>
    <property type="project" value="InterPro"/>
</dbReference>
<dbReference type="Gene3D" id="3.40.640.10">
    <property type="entry name" value="Type I PLP-dependent aspartate aminotransferase-like (Major domain)"/>
    <property type="match status" value="1"/>
</dbReference>
<accession>A0A1K2C5S6</accession>
<keyword evidence="1" id="KW-0560">Oxidoreductase</keyword>
<dbReference type="InterPro" id="IPR015422">
    <property type="entry name" value="PyrdxlP-dep_Trfase_small"/>
</dbReference>
<organism evidence="3 4">
    <name type="scientific">Streptomyces atratus</name>
    <dbReference type="NCBI Taxonomy" id="1893"/>
    <lineage>
        <taxon>Bacteria</taxon>
        <taxon>Bacillati</taxon>
        <taxon>Actinomycetota</taxon>
        <taxon>Actinomycetes</taxon>
        <taxon>Kitasatosporales</taxon>
        <taxon>Streptomycetaceae</taxon>
        <taxon>Streptomyces</taxon>
    </lineage>
</organism>
<dbReference type="Proteomes" id="UP000181909">
    <property type="component" value="Unassembled WGS sequence"/>
</dbReference>
<protein>
    <submittedName>
        <fullName evidence="3">Glycine dehydrogenase subunit 1</fullName>
    </submittedName>
</protein>
<dbReference type="NCBIfam" id="NF001696">
    <property type="entry name" value="PRK00451.1"/>
    <property type="match status" value="1"/>
</dbReference>
<reference evidence="3 4" key="1">
    <citation type="submission" date="2016-11" db="EMBL/GenBank/DDBJ databases">
        <authorList>
            <person name="Jaros S."/>
            <person name="Januszkiewicz K."/>
            <person name="Wedrychowicz H."/>
        </authorList>
    </citation>
    <scope>NUCLEOTIDE SEQUENCE [LARGE SCALE GENOMIC DNA]</scope>
    <source>
        <strain evidence="3 4">OK807</strain>
    </source>
</reference>
<dbReference type="SUPFAM" id="SSF53383">
    <property type="entry name" value="PLP-dependent transferases"/>
    <property type="match status" value="1"/>
</dbReference>
<evidence type="ECO:0000259" key="2">
    <source>
        <dbReference type="Pfam" id="PF02347"/>
    </source>
</evidence>
<sequence>MPNAVFRTLNDGGCRQEVYTQRLLLLWSMAGPRAGARERRGMTSPQDSAHTYTHPYIPNAVPAVRQAMLEEIGARSVEDFYADIPDGIRLHRPLDLPAPLRSEAELTRHMEELLVRNTSTRQALSFLGSGCYQHHVPAVVDEVVNRSEFLTAYAGEPYEDHGRFQALWEYQSMMAELLDVEVVNVPVYDGFQAAGTALRMAGRITGRRRVLVATAIDADKLSRVRDYVRPDHDVTVIPVDPDTGCADLDAVREALAAGDTAAVYADSPSALGIVDEALPRLAELAHDAGSLYVVGCNPLTLGVLAPPSAYGADITCGDIQPLGLHQSFGGGNAGFIATRDEERLVAEYPSRLFGLVPTSIEGEYGFGDVAYERTSFALREEGKEWVGTAAALHGIGAGVYLALMGPQGMREIGDTVLTLTAYARRRLAEVPGVEVPYGDALHFADFTVRYTGGGTADEIRAGLKERGIFGGVPTGEHEAAYCVTEVHTKADIDRLAATLEEIVK</sequence>
<dbReference type="Gene3D" id="3.90.1150.10">
    <property type="entry name" value="Aspartate Aminotransferase, domain 1"/>
    <property type="match status" value="1"/>
</dbReference>
<dbReference type="AlphaFoldDB" id="A0A1K2C5S6"/>
<dbReference type="InterPro" id="IPR015424">
    <property type="entry name" value="PyrdxlP-dep_Trfase"/>
</dbReference>
<dbReference type="GO" id="GO:0004375">
    <property type="term" value="F:glycine dehydrogenase (decarboxylating) activity"/>
    <property type="evidence" value="ECO:0007669"/>
    <property type="project" value="InterPro"/>
</dbReference>
<dbReference type="Pfam" id="PF02347">
    <property type="entry name" value="GDC-P"/>
    <property type="match status" value="1"/>
</dbReference>
<dbReference type="PANTHER" id="PTHR42806">
    <property type="entry name" value="GLYCINE CLEAVAGE SYSTEM P-PROTEIN"/>
    <property type="match status" value="1"/>
</dbReference>
<gene>
    <name evidence="3" type="ORF">SAMN02787144_101060</name>
</gene>
<proteinExistence type="predicted"/>
<dbReference type="InterPro" id="IPR049315">
    <property type="entry name" value="GDC-P_N"/>
</dbReference>
<evidence type="ECO:0000313" key="3">
    <source>
        <dbReference type="EMBL" id="SFY06211.1"/>
    </source>
</evidence>
<evidence type="ECO:0000313" key="4">
    <source>
        <dbReference type="Proteomes" id="UP000181909"/>
    </source>
</evidence>
<dbReference type="InterPro" id="IPR015421">
    <property type="entry name" value="PyrdxlP-dep_Trfase_major"/>
</dbReference>
<dbReference type="STRING" id="1893.SAMN02787144_101060"/>